<dbReference type="AlphaFoldDB" id="A0A940SVT5"/>
<gene>
    <name evidence="8" type="ORF">I6N95_14490</name>
</gene>
<dbReference type="PANTHER" id="PTHR47738:SF2">
    <property type="entry name" value="PTS SYSTEM FRUCTOSE-LIKE EIIA COMPONENT"/>
    <property type="match status" value="1"/>
</dbReference>
<dbReference type="InterPro" id="IPR004715">
    <property type="entry name" value="PTS_IIA_fruc"/>
</dbReference>
<dbReference type="CDD" id="cd00211">
    <property type="entry name" value="PTS_IIA_fru"/>
    <property type="match status" value="1"/>
</dbReference>
<comment type="caution">
    <text evidence="8">The sequence shown here is derived from an EMBL/GenBank/DDBJ whole genome shotgun (WGS) entry which is preliminary data.</text>
</comment>
<accession>A0A940SVT5</accession>
<evidence type="ECO:0000256" key="6">
    <source>
        <dbReference type="ARBA" id="ARBA00022683"/>
    </source>
</evidence>
<evidence type="ECO:0000256" key="1">
    <source>
        <dbReference type="ARBA" id="ARBA00004496"/>
    </source>
</evidence>
<keyword evidence="6" id="KW-0598">Phosphotransferase system</keyword>
<reference evidence="8" key="1">
    <citation type="submission" date="2020-12" db="EMBL/GenBank/DDBJ databases">
        <title>Vagococcus allomyrinae sp. nov. and Enterococcus lavae sp. nov., isolated from the larvae of Allomyrina dichotoma.</title>
        <authorList>
            <person name="Lee S.D."/>
        </authorList>
    </citation>
    <scope>NUCLEOTIDE SEQUENCE</scope>
    <source>
        <strain evidence="8">BWB3-3</strain>
    </source>
</reference>
<dbReference type="GO" id="GO:0005737">
    <property type="term" value="C:cytoplasm"/>
    <property type="evidence" value="ECO:0007669"/>
    <property type="project" value="UniProtKB-SubCell"/>
</dbReference>
<dbReference type="InterPro" id="IPR016152">
    <property type="entry name" value="PTrfase/Anion_transptr"/>
</dbReference>
<evidence type="ECO:0000256" key="2">
    <source>
        <dbReference type="ARBA" id="ARBA00022448"/>
    </source>
</evidence>
<dbReference type="PANTHER" id="PTHR47738">
    <property type="entry name" value="PTS SYSTEM FRUCTOSE-LIKE EIIA COMPONENT-RELATED"/>
    <property type="match status" value="1"/>
</dbReference>
<dbReference type="NCBIfam" id="TIGR00848">
    <property type="entry name" value="fruA"/>
    <property type="match status" value="1"/>
</dbReference>
<dbReference type="InterPro" id="IPR051541">
    <property type="entry name" value="PTS_SugarTrans_NitroReg"/>
</dbReference>
<evidence type="ECO:0000259" key="7">
    <source>
        <dbReference type="PROSITE" id="PS51094"/>
    </source>
</evidence>
<keyword evidence="2" id="KW-0813">Transport</keyword>
<dbReference type="Proteomes" id="UP000674938">
    <property type="component" value="Unassembled WGS sequence"/>
</dbReference>
<dbReference type="FunFam" id="3.40.930.10:FF:000009">
    <property type="entry name" value="PTS system, fructose specific IIABC component"/>
    <property type="match status" value="1"/>
</dbReference>
<evidence type="ECO:0000256" key="5">
    <source>
        <dbReference type="ARBA" id="ARBA00022679"/>
    </source>
</evidence>
<comment type="subcellular location">
    <subcellularLocation>
        <location evidence="1">Cytoplasm</location>
    </subcellularLocation>
</comment>
<dbReference type="PROSITE" id="PS00372">
    <property type="entry name" value="PTS_EIIA_TYPE_2_HIS"/>
    <property type="match status" value="1"/>
</dbReference>
<keyword evidence="9" id="KW-1185">Reference proteome</keyword>
<dbReference type="GO" id="GO:0009401">
    <property type="term" value="P:phosphoenolpyruvate-dependent sugar phosphotransferase system"/>
    <property type="evidence" value="ECO:0007669"/>
    <property type="project" value="UniProtKB-KW"/>
</dbReference>
<dbReference type="Pfam" id="PF00359">
    <property type="entry name" value="PTS_EIIA_2"/>
    <property type="match status" value="1"/>
</dbReference>
<dbReference type="InterPro" id="IPR002178">
    <property type="entry name" value="PTS_EIIA_type-2_dom"/>
</dbReference>
<protein>
    <submittedName>
        <fullName evidence="8">PTS sugar transporter subunit IIA</fullName>
    </submittedName>
</protein>
<evidence type="ECO:0000313" key="9">
    <source>
        <dbReference type="Proteomes" id="UP000674938"/>
    </source>
</evidence>
<sequence>MNLSELLQEEFIELNMQATTKEEGINELSSLLMSKGVLSNEKAFIQAVLMREAECTTGIGMGVAIPHGKSEGVEQGSLCFGRSQKGIGYDSLDGEPVHLLFLIAVPADSNDEHLRILSQISRKIMHTEVRQQLLKAETTADVYAALS</sequence>
<dbReference type="GO" id="GO:0016020">
    <property type="term" value="C:membrane"/>
    <property type="evidence" value="ECO:0007669"/>
    <property type="project" value="InterPro"/>
</dbReference>
<evidence type="ECO:0000313" key="8">
    <source>
        <dbReference type="EMBL" id="MBP1042224.1"/>
    </source>
</evidence>
<dbReference type="PROSITE" id="PS51094">
    <property type="entry name" value="PTS_EIIA_TYPE_2"/>
    <property type="match status" value="1"/>
</dbReference>
<keyword evidence="3" id="KW-0597">Phosphoprotein</keyword>
<evidence type="ECO:0000256" key="3">
    <source>
        <dbReference type="ARBA" id="ARBA00022553"/>
    </source>
</evidence>
<dbReference type="EMBL" id="JAEEGA010000009">
    <property type="protein sequence ID" value="MBP1042224.1"/>
    <property type="molecule type" value="Genomic_DNA"/>
</dbReference>
<dbReference type="Gene3D" id="3.40.930.10">
    <property type="entry name" value="Mannitol-specific EII, Chain A"/>
    <property type="match status" value="1"/>
</dbReference>
<name>A0A940SVT5_9ENTE</name>
<proteinExistence type="predicted"/>
<evidence type="ECO:0000256" key="4">
    <source>
        <dbReference type="ARBA" id="ARBA00022597"/>
    </source>
</evidence>
<organism evidence="8 9">
    <name type="scientific">Vagococcus allomyrinae</name>
    <dbReference type="NCBI Taxonomy" id="2794353"/>
    <lineage>
        <taxon>Bacteria</taxon>
        <taxon>Bacillati</taxon>
        <taxon>Bacillota</taxon>
        <taxon>Bacilli</taxon>
        <taxon>Lactobacillales</taxon>
        <taxon>Enterococcaceae</taxon>
        <taxon>Vagococcus</taxon>
    </lineage>
</organism>
<dbReference type="SUPFAM" id="SSF55804">
    <property type="entry name" value="Phoshotransferase/anion transport protein"/>
    <property type="match status" value="1"/>
</dbReference>
<keyword evidence="5" id="KW-0808">Transferase</keyword>
<keyword evidence="4 8" id="KW-0762">Sugar transport</keyword>
<feature type="domain" description="PTS EIIA type-2" evidence="7">
    <location>
        <begin position="5"/>
        <end position="147"/>
    </location>
</feature>
<dbReference type="GO" id="GO:0008982">
    <property type="term" value="F:protein-N(PI)-phosphohistidine-sugar phosphotransferase activity"/>
    <property type="evidence" value="ECO:0007669"/>
    <property type="project" value="InterPro"/>
</dbReference>
<dbReference type="RefSeq" id="WP_209529213.1">
    <property type="nucleotide sequence ID" value="NZ_JAEEGA010000009.1"/>
</dbReference>